<evidence type="ECO:0000256" key="2">
    <source>
        <dbReference type="ARBA" id="ARBA00005028"/>
    </source>
</evidence>
<dbReference type="AlphaFoldDB" id="A0A921IUR0"/>
<dbReference type="InterPro" id="IPR018052">
    <property type="entry name" value="Ald1_epimerase_CS"/>
</dbReference>
<comment type="pathway">
    <text evidence="2 8">Carbohydrate metabolism; hexose metabolism.</text>
</comment>
<evidence type="ECO:0000256" key="8">
    <source>
        <dbReference type="PIRNR" id="PIRNR005096"/>
    </source>
</evidence>
<evidence type="ECO:0000256" key="9">
    <source>
        <dbReference type="PIRSR" id="PIRSR005096-1"/>
    </source>
</evidence>
<evidence type="ECO:0000256" key="5">
    <source>
        <dbReference type="ARBA" id="ARBA00014165"/>
    </source>
</evidence>
<dbReference type="Gene3D" id="2.70.98.10">
    <property type="match status" value="1"/>
</dbReference>
<dbReference type="InterPro" id="IPR047215">
    <property type="entry name" value="Galactose_mutarotase-like"/>
</dbReference>
<dbReference type="GO" id="GO:0004034">
    <property type="term" value="F:aldose 1-epimerase activity"/>
    <property type="evidence" value="ECO:0007669"/>
    <property type="project" value="UniProtKB-EC"/>
</dbReference>
<evidence type="ECO:0000256" key="4">
    <source>
        <dbReference type="ARBA" id="ARBA00013185"/>
    </source>
</evidence>
<dbReference type="InterPro" id="IPR014718">
    <property type="entry name" value="GH-type_carb-bd"/>
</dbReference>
<comment type="similarity">
    <text evidence="3 8">Belongs to the aldose epimerase family.</text>
</comment>
<dbReference type="InterPro" id="IPR008183">
    <property type="entry name" value="Aldose_1/G6P_1-epimerase"/>
</dbReference>
<dbReference type="InterPro" id="IPR015443">
    <property type="entry name" value="Aldose_1-epimerase"/>
</dbReference>
<dbReference type="PROSITE" id="PS00545">
    <property type="entry name" value="ALDOSE_1_EPIMERASE"/>
    <property type="match status" value="1"/>
</dbReference>
<feature type="region of interest" description="Disordered" evidence="12">
    <location>
        <begin position="1"/>
        <end position="23"/>
    </location>
</feature>
<organism evidence="13 14">
    <name type="scientific">Enorma phocaeensis</name>
    <dbReference type="NCBI Taxonomy" id="1871019"/>
    <lineage>
        <taxon>Bacteria</taxon>
        <taxon>Bacillati</taxon>
        <taxon>Actinomycetota</taxon>
        <taxon>Coriobacteriia</taxon>
        <taxon>Coriobacteriales</taxon>
        <taxon>Coriobacteriaceae</taxon>
        <taxon>Enorma</taxon>
    </lineage>
</organism>
<proteinExistence type="inferred from homology"/>
<reference evidence="13" key="1">
    <citation type="journal article" date="2021" name="PeerJ">
        <title>Extensive microbial diversity within the chicken gut microbiome revealed by metagenomics and culture.</title>
        <authorList>
            <person name="Gilroy R."/>
            <person name="Ravi A."/>
            <person name="Getino M."/>
            <person name="Pursley I."/>
            <person name="Horton D.L."/>
            <person name="Alikhan N.F."/>
            <person name="Baker D."/>
            <person name="Gharbi K."/>
            <person name="Hall N."/>
            <person name="Watson M."/>
            <person name="Adriaenssens E.M."/>
            <person name="Foster-Nyarko E."/>
            <person name="Jarju S."/>
            <person name="Secka A."/>
            <person name="Antonio M."/>
            <person name="Oren A."/>
            <person name="Chaudhuri R.R."/>
            <person name="La Ragione R."/>
            <person name="Hildebrand F."/>
            <person name="Pallen M.J."/>
        </authorList>
    </citation>
    <scope>NUCLEOTIDE SEQUENCE</scope>
    <source>
        <strain evidence="13">ChiHjej13B12-9602</strain>
    </source>
</reference>
<keyword evidence="6 8" id="KW-0413">Isomerase</keyword>
<accession>A0A921IUR0</accession>
<feature type="active site" description="Proton acceptor" evidence="9">
    <location>
        <position position="347"/>
    </location>
</feature>
<dbReference type="Pfam" id="PF01263">
    <property type="entry name" value="Aldose_epim"/>
    <property type="match status" value="1"/>
</dbReference>
<dbReference type="RefSeq" id="WP_273189864.1">
    <property type="nucleotide sequence ID" value="NZ_DYUZ01000022.1"/>
</dbReference>
<dbReference type="InterPro" id="IPR011013">
    <property type="entry name" value="Gal_mutarotase_sf_dom"/>
</dbReference>
<sequence length="382" mass="41665">MVESQPFGRYSHPDTSPTDESGSEAILYTMRNDSLVVRIMDLGATIVGIEAPDRDGNPADVLLGFDRASSYFPTAQGAYFGMTIGPSANRIAGGRVPIGDTVFWLPSNEGPNNLHTDPLLGLHARRWDAEVDPHADAITFAIARDEDLGEYCWHDTDGKLRRGGLPGNRVFRVRYELEGACLRVSMSADTDAPTFINLTNHSYFNLAGEDSGTVLDQEIQIFAERFVAIDDASLPDGELRPVAGTPFDFRSMKPIGRDIACDDDQIAHGCGYDHCFCIDGYDGAGLRAPRRAVRAVDPASGRGMELWTTLPGVQLYTGNFLPACDGVDAPQGKAGHAYGARSGFALEPEYYPDTPSHPGFPNAIFTPERPYRAVSEYRFFTV</sequence>
<evidence type="ECO:0000313" key="13">
    <source>
        <dbReference type="EMBL" id="HJG37225.1"/>
    </source>
</evidence>
<keyword evidence="7 8" id="KW-0119">Carbohydrate metabolism</keyword>
<evidence type="ECO:0000256" key="3">
    <source>
        <dbReference type="ARBA" id="ARBA00006206"/>
    </source>
</evidence>
<comment type="catalytic activity">
    <reaction evidence="1 8">
        <text>alpha-D-glucose = beta-D-glucose</text>
        <dbReference type="Rhea" id="RHEA:10264"/>
        <dbReference type="ChEBI" id="CHEBI:15903"/>
        <dbReference type="ChEBI" id="CHEBI:17925"/>
        <dbReference type="EC" id="5.1.3.3"/>
    </reaction>
</comment>
<dbReference type="EMBL" id="DYUZ01000022">
    <property type="protein sequence ID" value="HJG37225.1"/>
    <property type="molecule type" value="Genomic_DNA"/>
</dbReference>
<evidence type="ECO:0000313" key="14">
    <source>
        <dbReference type="Proteomes" id="UP000753256"/>
    </source>
</evidence>
<dbReference type="GO" id="GO:0030246">
    <property type="term" value="F:carbohydrate binding"/>
    <property type="evidence" value="ECO:0007669"/>
    <property type="project" value="InterPro"/>
</dbReference>
<evidence type="ECO:0000256" key="12">
    <source>
        <dbReference type="SAM" id="MobiDB-lite"/>
    </source>
</evidence>
<name>A0A921IUR0_9ACTN</name>
<dbReference type="PANTHER" id="PTHR10091">
    <property type="entry name" value="ALDOSE-1-EPIMERASE"/>
    <property type="match status" value="1"/>
</dbReference>
<evidence type="ECO:0000256" key="1">
    <source>
        <dbReference type="ARBA" id="ARBA00001614"/>
    </source>
</evidence>
<dbReference type="CDD" id="cd09019">
    <property type="entry name" value="galactose_mutarotase_like"/>
    <property type="match status" value="1"/>
</dbReference>
<dbReference type="GO" id="GO:0033499">
    <property type="term" value="P:galactose catabolic process via UDP-galactose, Leloir pathway"/>
    <property type="evidence" value="ECO:0007669"/>
    <property type="project" value="TreeGrafter"/>
</dbReference>
<feature type="binding site" evidence="10">
    <location>
        <position position="273"/>
    </location>
    <ligand>
        <name>beta-D-galactose</name>
        <dbReference type="ChEBI" id="CHEBI:27667"/>
    </ligand>
</feature>
<comment type="caution">
    <text evidence="13">The sequence shown here is derived from an EMBL/GenBank/DDBJ whole genome shotgun (WGS) entry which is preliminary data.</text>
</comment>
<evidence type="ECO:0000256" key="11">
    <source>
        <dbReference type="PIRSR" id="PIRSR005096-3"/>
    </source>
</evidence>
<dbReference type="SUPFAM" id="SSF74650">
    <property type="entry name" value="Galactose mutarotase-like"/>
    <property type="match status" value="1"/>
</dbReference>
<protein>
    <recommendedName>
        <fullName evidence="5 8">Aldose 1-epimerase</fullName>
        <ecNumber evidence="4 8">5.1.3.3</ecNumber>
    </recommendedName>
</protein>
<dbReference type="Proteomes" id="UP000753256">
    <property type="component" value="Unassembled WGS sequence"/>
</dbReference>
<gene>
    <name evidence="13" type="ORF">K8V70_05120</name>
</gene>
<dbReference type="EC" id="5.1.3.3" evidence="4 8"/>
<dbReference type="PANTHER" id="PTHR10091:SF0">
    <property type="entry name" value="GALACTOSE MUTAROTASE"/>
    <property type="match status" value="1"/>
</dbReference>
<feature type="active site" description="Proton donor" evidence="9">
    <location>
        <position position="201"/>
    </location>
</feature>
<evidence type="ECO:0000256" key="6">
    <source>
        <dbReference type="ARBA" id="ARBA00023235"/>
    </source>
</evidence>
<dbReference type="GO" id="GO:0006006">
    <property type="term" value="P:glucose metabolic process"/>
    <property type="evidence" value="ECO:0007669"/>
    <property type="project" value="TreeGrafter"/>
</dbReference>
<evidence type="ECO:0000256" key="10">
    <source>
        <dbReference type="PIRSR" id="PIRSR005096-2"/>
    </source>
</evidence>
<dbReference type="PIRSF" id="PIRSF005096">
    <property type="entry name" value="GALM"/>
    <property type="match status" value="1"/>
</dbReference>
<evidence type="ECO:0000256" key="7">
    <source>
        <dbReference type="ARBA" id="ARBA00023277"/>
    </source>
</evidence>
<feature type="binding site" evidence="11">
    <location>
        <begin position="201"/>
        <end position="203"/>
    </location>
    <ligand>
        <name>beta-D-galactose</name>
        <dbReference type="ChEBI" id="CHEBI:27667"/>
    </ligand>
</feature>
<reference evidence="13" key="2">
    <citation type="submission" date="2021-09" db="EMBL/GenBank/DDBJ databases">
        <authorList>
            <person name="Gilroy R."/>
        </authorList>
    </citation>
    <scope>NUCLEOTIDE SEQUENCE</scope>
    <source>
        <strain evidence="13">ChiHjej13B12-9602</strain>
    </source>
</reference>
<feature type="binding site" evidence="11">
    <location>
        <begin position="89"/>
        <end position="90"/>
    </location>
    <ligand>
        <name>beta-D-galactose</name>
        <dbReference type="ChEBI" id="CHEBI:27667"/>
    </ligand>
</feature>